<feature type="compositionally biased region" description="Low complexity" evidence="2">
    <location>
        <begin position="1152"/>
        <end position="1163"/>
    </location>
</feature>
<feature type="region of interest" description="Disordered" evidence="2">
    <location>
        <begin position="1"/>
        <end position="75"/>
    </location>
</feature>
<feature type="compositionally biased region" description="Acidic residues" evidence="2">
    <location>
        <begin position="47"/>
        <end position="59"/>
    </location>
</feature>
<evidence type="ECO:0008006" key="5">
    <source>
        <dbReference type="Google" id="ProtNLM"/>
    </source>
</evidence>
<feature type="region of interest" description="Disordered" evidence="2">
    <location>
        <begin position="87"/>
        <end position="313"/>
    </location>
</feature>
<feature type="region of interest" description="Disordered" evidence="2">
    <location>
        <begin position="422"/>
        <end position="442"/>
    </location>
</feature>
<feature type="compositionally biased region" description="Basic and acidic residues" evidence="2">
    <location>
        <begin position="60"/>
        <end position="72"/>
    </location>
</feature>
<feature type="compositionally biased region" description="Low complexity" evidence="2">
    <location>
        <begin position="947"/>
        <end position="985"/>
    </location>
</feature>
<feature type="compositionally biased region" description="Basic and acidic residues" evidence="2">
    <location>
        <begin position="1094"/>
        <end position="1104"/>
    </location>
</feature>
<feature type="compositionally biased region" description="Low complexity" evidence="2">
    <location>
        <begin position="161"/>
        <end position="171"/>
    </location>
</feature>
<feature type="compositionally biased region" description="Basic and acidic residues" evidence="2">
    <location>
        <begin position="358"/>
        <end position="381"/>
    </location>
</feature>
<feature type="region of interest" description="Disordered" evidence="2">
    <location>
        <begin position="661"/>
        <end position="735"/>
    </location>
</feature>
<feature type="compositionally biased region" description="Basic residues" evidence="2">
    <location>
        <begin position="227"/>
        <end position="238"/>
    </location>
</feature>
<dbReference type="GO" id="GO:0001837">
    <property type="term" value="P:epithelial to mesenchymal transition"/>
    <property type="evidence" value="ECO:0007669"/>
    <property type="project" value="TreeGrafter"/>
</dbReference>
<feature type="compositionally biased region" description="Low complexity" evidence="2">
    <location>
        <begin position="215"/>
        <end position="226"/>
    </location>
</feature>
<dbReference type="OMA" id="TERSKDY"/>
<dbReference type="PANTHER" id="PTHR21510:SF15">
    <property type="entry name" value="MICROTUBULE ORGANIZATION PROTEIN AKNA"/>
    <property type="match status" value="1"/>
</dbReference>
<feature type="compositionally biased region" description="Basic and acidic residues" evidence="2">
    <location>
        <begin position="239"/>
        <end position="258"/>
    </location>
</feature>
<dbReference type="GO" id="GO:0021849">
    <property type="term" value="P:neuroblast division in subventricular zone"/>
    <property type="evidence" value="ECO:0007669"/>
    <property type="project" value="TreeGrafter"/>
</dbReference>
<dbReference type="PANTHER" id="PTHR21510">
    <property type="entry name" value="AKNA DOMAIN-CONTAINING PROTEIN"/>
    <property type="match status" value="1"/>
</dbReference>
<feature type="compositionally biased region" description="Low complexity" evidence="2">
    <location>
        <begin position="862"/>
        <end position="871"/>
    </location>
</feature>
<feature type="compositionally biased region" description="Low complexity" evidence="2">
    <location>
        <begin position="1046"/>
        <end position="1060"/>
    </location>
</feature>
<reference evidence="3" key="2">
    <citation type="submission" date="2025-09" db="UniProtKB">
        <authorList>
            <consortium name="Ensembl"/>
        </authorList>
    </citation>
    <scope>IDENTIFICATION</scope>
</reference>
<feature type="region of interest" description="Disordered" evidence="2">
    <location>
        <begin position="747"/>
        <end position="1163"/>
    </location>
</feature>
<dbReference type="GO" id="GO:0060234">
    <property type="term" value="P:neuroblast delamination"/>
    <property type="evidence" value="ECO:0007669"/>
    <property type="project" value="TreeGrafter"/>
</dbReference>
<feature type="coiled-coil region" evidence="1">
    <location>
        <begin position="462"/>
        <end position="489"/>
    </location>
</feature>
<feature type="compositionally biased region" description="Polar residues" evidence="2">
    <location>
        <begin position="681"/>
        <end position="696"/>
    </location>
</feature>
<feature type="compositionally biased region" description="Polar residues" evidence="2">
    <location>
        <begin position="21"/>
        <end position="30"/>
    </location>
</feature>
<protein>
    <recommendedName>
        <fullName evidence="5">AKNA</fullName>
    </recommendedName>
</protein>
<feature type="region of interest" description="Disordered" evidence="2">
    <location>
        <begin position="528"/>
        <end position="572"/>
    </location>
</feature>
<dbReference type="InterPro" id="IPR052655">
    <property type="entry name" value="AKNA_Centrosome-Trans_reg"/>
</dbReference>
<evidence type="ECO:0000313" key="3">
    <source>
        <dbReference type="Ensembl" id="ENSGMOP00000062485.1"/>
    </source>
</evidence>
<keyword evidence="4" id="KW-1185">Reference proteome</keyword>
<keyword evidence="1" id="KW-0175">Coiled coil</keyword>
<dbReference type="Proteomes" id="UP000694546">
    <property type="component" value="Chromosome 19"/>
</dbReference>
<feature type="compositionally biased region" description="Polar residues" evidence="2">
    <location>
        <begin position="1012"/>
        <end position="1022"/>
    </location>
</feature>
<evidence type="ECO:0000256" key="1">
    <source>
        <dbReference type="SAM" id="Coils"/>
    </source>
</evidence>
<dbReference type="GO" id="GO:0005813">
    <property type="term" value="C:centrosome"/>
    <property type="evidence" value="ECO:0007669"/>
    <property type="project" value="TreeGrafter"/>
</dbReference>
<feature type="compositionally biased region" description="Basic and acidic residues" evidence="2">
    <location>
        <begin position="273"/>
        <end position="285"/>
    </location>
</feature>
<feature type="region of interest" description="Disordered" evidence="2">
    <location>
        <begin position="325"/>
        <end position="403"/>
    </location>
</feature>
<reference evidence="3" key="1">
    <citation type="submission" date="2025-08" db="UniProtKB">
        <authorList>
            <consortium name="Ensembl"/>
        </authorList>
    </citation>
    <scope>IDENTIFICATION</scope>
</reference>
<dbReference type="Ensembl" id="ENSGMOT00000024198.1">
    <property type="protein sequence ID" value="ENSGMOP00000062485.1"/>
    <property type="gene ID" value="ENSGMOG00000028809.1"/>
</dbReference>
<evidence type="ECO:0000313" key="4">
    <source>
        <dbReference type="Proteomes" id="UP000694546"/>
    </source>
</evidence>
<sequence length="1163" mass="125710">MESGKNMSKAGVLNWTPAPLRTSTPSSATSEDGWEDGVGVDGYSVGGEEEEEEEEDEAEELRAEDFESHMDENGIIGLRDALEEVELGVKGDIEDEGGGARCAPTGACGGPEEPFPGGSTPAYSEEEHISPAAVTKPSGRTGRSEKCRTHNISTSSPSCRPNPASSLSPSLPSLPSPPSPLQSNAYPHLHHYSSEGLAQSVGIEEETLPDEDVYSESLPESCCSSSRSHHVSHSPKPHRLPDVAARDMDPQHGLKVRLDPALTEWEGRHKRTKDMPETSRTERLKRMTSTPRKMRAYSPGASFSRPLNPPEQPAWSIKKYQAAPPECQHGHYAPQGGRIGRRPRERSHGTLQTYARNRTPEREVRREAPSFRTPDFSKVEPKVYFPKSGYEPPKSRKSCRVSLSPEPTLVFKSPADIAKEILFSSTDAPPSPPPSPWAPEQNSTISIVPEDFRCPQRATRLVEQLQEDYNTLLTRFAEAENTIDRLRLRAKVNLYSDPKRPDQSFKSRMTQEGSKVMTLSFPHAQRAVMGSHSGHQNRQEQTQPAASPGRPCSGSSSSSRGSCGSTKSPSKTLRAQANKFLQQVKRFEDLITSGQLEPFERLKGLSRLVQGLDLLERGYLAARDERRHRGVAEVRPFDPNRELEGLIFQCGTCVEEIRELSEQQQYSSMAPPSPAPRPSSGSLMSEPTEPRSQPQSPGVLLPGDTGPLLGAGGGLSCTSGESGGESEERLLLQPFRMDELDLSSLRGSFQSYQELPTPAEVQNEGARRSPRGPRLPQDPGGPRAAGGAHRGPTQGDSASSDDRATPTKPGTSQSDRPSLNGAERSQDRSPPVHSARPSGQQEQQQQPPDLQARGRRMGRYPSSSLTSLGESGEWEAKSSRLGGVSRGVMSQDGIVSPETDSGFVGSDGTPAAAISPLHQRAPESPSLPQNRIPRRQRSNLSVQVTLPLPASAPPTSSSSSSSPPQPAPQEHSSSGGASLGNNGTSRRPMRNGRQERRRDLTAGASQRLVGPTPQTTAGSGSSDPGLESEPSHCVSEYDDEDDDEGQQTTGSSGSRGGHSLSYHHDDPHNAPGPGGQMPDHNVSEAMQELQAEVTRLKERLESSLRARHTAHPALPTSPPSQPTRAFPAAPQPSTSTPRLRSVLTPQTPPHVPSSSPSSFLWLL</sequence>
<evidence type="ECO:0000256" key="2">
    <source>
        <dbReference type="SAM" id="MobiDB-lite"/>
    </source>
</evidence>
<feature type="compositionally biased region" description="Polar residues" evidence="2">
    <location>
        <begin position="533"/>
        <end position="543"/>
    </location>
</feature>
<organism evidence="3 4">
    <name type="scientific">Gadus morhua</name>
    <name type="common">Atlantic cod</name>
    <dbReference type="NCBI Taxonomy" id="8049"/>
    <lineage>
        <taxon>Eukaryota</taxon>
        <taxon>Metazoa</taxon>
        <taxon>Chordata</taxon>
        <taxon>Craniata</taxon>
        <taxon>Vertebrata</taxon>
        <taxon>Euteleostomi</taxon>
        <taxon>Actinopterygii</taxon>
        <taxon>Neopterygii</taxon>
        <taxon>Teleostei</taxon>
        <taxon>Neoteleostei</taxon>
        <taxon>Acanthomorphata</taxon>
        <taxon>Zeiogadaria</taxon>
        <taxon>Gadariae</taxon>
        <taxon>Gadiformes</taxon>
        <taxon>Gadoidei</taxon>
        <taxon>Gadidae</taxon>
        <taxon>Gadus</taxon>
    </lineage>
</organism>
<feature type="compositionally biased region" description="Acidic residues" evidence="2">
    <location>
        <begin position="1036"/>
        <end position="1045"/>
    </location>
</feature>
<proteinExistence type="predicted"/>
<dbReference type="AlphaFoldDB" id="A0A8C5CI70"/>
<feature type="compositionally biased region" description="Low complexity" evidence="2">
    <location>
        <begin position="544"/>
        <end position="570"/>
    </location>
</feature>
<dbReference type="GeneTree" id="ENSGT00940000154254"/>
<feature type="compositionally biased region" description="Low complexity" evidence="2">
    <location>
        <begin position="697"/>
        <end position="708"/>
    </location>
</feature>
<name>A0A8C5CI70_GADMO</name>
<feature type="compositionally biased region" description="Acidic residues" evidence="2">
    <location>
        <begin position="203"/>
        <end position="214"/>
    </location>
</feature>
<feature type="compositionally biased region" description="Polar residues" evidence="2">
    <location>
        <begin position="808"/>
        <end position="817"/>
    </location>
</feature>
<feature type="compositionally biased region" description="Low complexity" evidence="2">
    <location>
        <begin position="780"/>
        <end position="792"/>
    </location>
</feature>
<accession>A0A8C5CI70</accession>
<feature type="compositionally biased region" description="Polar residues" evidence="2">
    <location>
        <begin position="150"/>
        <end position="159"/>
    </location>
</feature>